<sequence length="349" mass="38812">MATATASTKLLLFDLASTVQNVPSNYIRPINDPPNPQVEVSDASSNPLIDLDGPRNSEIIQQIGLACQHDGFFQPPNAAAATMPFDKPIISVTLLYDVFKRFDADGDGKISASELGAIWKSLGRAATNDELGKMMREMDSNGDGFVDFYEFALLNTKGVDSEEIITDLKNAFSAYDINGDGLITAEELFKVFKSSGHECTLTECWKMISGADGDGNGKIDFEEFKVMMMTPSRFEHRTQSGTYSWSRKVSLEWICVITNFVLEVPSAVLDQLSSADSAHKAGYLLSAMLLSFAALFICILEPIYKGRKGQFIWRWTRLPWFYNASQNYRPFGSFKAFLDPLVRFIAKES</sequence>
<organism evidence="1 2">
    <name type="scientific">Pistacia atlantica</name>
    <dbReference type="NCBI Taxonomy" id="434234"/>
    <lineage>
        <taxon>Eukaryota</taxon>
        <taxon>Viridiplantae</taxon>
        <taxon>Streptophyta</taxon>
        <taxon>Embryophyta</taxon>
        <taxon>Tracheophyta</taxon>
        <taxon>Spermatophyta</taxon>
        <taxon>Magnoliopsida</taxon>
        <taxon>eudicotyledons</taxon>
        <taxon>Gunneridae</taxon>
        <taxon>Pentapetalae</taxon>
        <taxon>rosids</taxon>
        <taxon>malvids</taxon>
        <taxon>Sapindales</taxon>
        <taxon>Anacardiaceae</taxon>
        <taxon>Pistacia</taxon>
    </lineage>
</organism>
<dbReference type="Proteomes" id="UP001164250">
    <property type="component" value="Chromosome 1"/>
</dbReference>
<dbReference type="EMBL" id="CM047897">
    <property type="protein sequence ID" value="KAJ0110629.1"/>
    <property type="molecule type" value="Genomic_DNA"/>
</dbReference>
<evidence type="ECO:0000313" key="2">
    <source>
        <dbReference type="Proteomes" id="UP001164250"/>
    </source>
</evidence>
<gene>
    <name evidence="1" type="ORF">Patl1_03595</name>
</gene>
<accession>A0ACC1C4R9</accession>
<keyword evidence="2" id="KW-1185">Reference proteome</keyword>
<reference evidence="2" key="1">
    <citation type="journal article" date="2023" name="G3 (Bethesda)">
        <title>Genome assembly and association tests identify interacting loci associated with vigor, precocity, and sex in interspecific pistachio rootstocks.</title>
        <authorList>
            <person name="Palmer W."/>
            <person name="Jacygrad E."/>
            <person name="Sagayaradj S."/>
            <person name="Cavanaugh K."/>
            <person name="Han R."/>
            <person name="Bertier L."/>
            <person name="Beede B."/>
            <person name="Kafkas S."/>
            <person name="Golino D."/>
            <person name="Preece J."/>
            <person name="Michelmore R."/>
        </authorList>
    </citation>
    <scope>NUCLEOTIDE SEQUENCE [LARGE SCALE GENOMIC DNA]</scope>
</reference>
<name>A0ACC1C4R9_9ROSI</name>
<protein>
    <submittedName>
        <fullName evidence="1">Uncharacterized protein</fullName>
    </submittedName>
</protein>
<evidence type="ECO:0000313" key="1">
    <source>
        <dbReference type="EMBL" id="KAJ0110629.1"/>
    </source>
</evidence>
<comment type="caution">
    <text evidence="1">The sequence shown here is derived from an EMBL/GenBank/DDBJ whole genome shotgun (WGS) entry which is preliminary data.</text>
</comment>
<proteinExistence type="predicted"/>